<proteinExistence type="predicted"/>
<organism evidence="2 3">
    <name type="scientific">Nitratireductor aquibiodomus</name>
    <dbReference type="NCBI Taxonomy" id="204799"/>
    <lineage>
        <taxon>Bacteria</taxon>
        <taxon>Pseudomonadati</taxon>
        <taxon>Pseudomonadota</taxon>
        <taxon>Alphaproteobacteria</taxon>
        <taxon>Hyphomicrobiales</taxon>
        <taxon>Phyllobacteriaceae</taxon>
        <taxon>Nitratireductor</taxon>
    </lineage>
</organism>
<feature type="region of interest" description="Disordered" evidence="1">
    <location>
        <begin position="290"/>
        <end position="310"/>
    </location>
</feature>
<dbReference type="AlphaFoldDB" id="A0A1H4MPY6"/>
<reference evidence="3" key="1">
    <citation type="submission" date="2016-10" db="EMBL/GenBank/DDBJ databases">
        <authorList>
            <person name="Varghese N."/>
            <person name="Submissions S."/>
        </authorList>
    </citation>
    <scope>NUCLEOTIDE SEQUENCE [LARGE SCALE GENOMIC DNA]</scope>
    <source>
        <strain evidence="3">ES.061</strain>
    </source>
</reference>
<evidence type="ECO:0000256" key="1">
    <source>
        <dbReference type="SAM" id="MobiDB-lite"/>
    </source>
</evidence>
<evidence type="ECO:0000313" key="3">
    <source>
        <dbReference type="Proteomes" id="UP000199064"/>
    </source>
</evidence>
<gene>
    <name evidence="2" type="ORF">SAMN05216452_3414</name>
</gene>
<dbReference type="EMBL" id="FNSL01000001">
    <property type="protein sequence ID" value="SEB84907.1"/>
    <property type="molecule type" value="Genomic_DNA"/>
</dbReference>
<dbReference type="Proteomes" id="UP000199064">
    <property type="component" value="Unassembled WGS sequence"/>
</dbReference>
<keyword evidence="3" id="KW-1185">Reference proteome</keyword>
<name>A0A1H4MPY6_9HYPH</name>
<evidence type="ECO:0000313" key="2">
    <source>
        <dbReference type="EMBL" id="SEB84907.1"/>
    </source>
</evidence>
<accession>A0A1H4MPY6</accession>
<sequence length="445" mass="50092">MKTVSREELYEQVWSKPMTKVAADYGVTGTALKKTCDRHHIPTPERGYWAKLEYGKRVNKEALPSLTEPNLATVRISGSSEQHLSPSVREAKEKARDRLHKHAAAKPLLVPASQPTLSIDEPPCLAATRRAISKARPDDQGFAAARSKGVVPLKNAPASIERGIRVLSQLFALAETQGYVSKATEHGLVLIVENESISFGLEEQPEKTLHQPTSAELKRRDERMRWGYTTDPWPKYDQVPSGRLAIVIHTNPYSGLRRTYSDGKTRALESMLPDILAGFVGHAAYISERRRESDERERRHREAEARRQREEAFNSREKRRMEFVDAVHEQLIQRDKLNAVLRHLEKATSEDAARVSAMTTWVRQHLKQIDTLISPLFLDISARSSKVDFAEPDPEQEAERGSFYYSPPITLQLWSIDDAKGQATSCSPLEWTDALALPSEGAETG</sequence>
<protein>
    <submittedName>
        <fullName evidence="2">Uncharacterized protein</fullName>
    </submittedName>
</protein>